<dbReference type="EMBL" id="AAOE01000013">
    <property type="protein sequence ID" value="EAR09141.1"/>
    <property type="molecule type" value="Genomic_DNA"/>
</dbReference>
<evidence type="ECO:0000256" key="1">
    <source>
        <dbReference type="SAM" id="Phobius"/>
    </source>
</evidence>
<feature type="transmembrane region" description="Helical" evidence="1">
    <location>
        <begin position="30"/>
        <end position="47"/>
    </location>
</feature>
<protein>
    <recommendedName>
        <fullName evidence="2">YcxB-like C-terminal domain-containing protein</fullName>
    </recommendedName>
</protein>
<evidence type="ECO:0000259" key="2">
    <source>
        <dbReference type="Pfam" id="PF14317"/>
    </source>
</evidence>
<proteinExistence type="predicted"/>
<dbReference type="InterPro" id="IPR025588">
    <property type="entry name" value="YcxB-like_C"/>
</dbReference>
<accession>A4BFP6</accession>
<dbReference type="Proteomes" id="UP000005953">
    <property type="component" value="Unassembled WGS sequence"/>
</dbReference>
<organism evidence="3 4">
    <name type="scientific">Reinekea blandensis MED297</name>
    <dbReference type="NCBI Taxonomy" id="314283"/>
    <lineage>
        <taxon>Bacteria</taxon>
        <taxon>Pseudomonadati</taxon>
        <taxon>Pseudomonadota</taxon>
        <taxon>Gammaproteobacteria</taxon>
        <taxon>Oceanospirillales</taxon>
        <taxon>Saccharospirillaceae</taxon>
        <taxon>Reinekea</taxon>
    </lineage>
</organism>
<dbReference type="STRING" id="314283.MED297_17403"/>
<keyword evidence="1" id="KW-1133">Transmembrane helix</keyword>
<feature type="transmembrane region" description="Helical" evidence="1">
    <location>
        <begin position="53"/>
        <end position="76"/>
    </location>
</feature>
<reference evidence="3 4" key="1">
    <citation type="submission" date="2006-02" db="EMBL/GenBank/DDBJ databases">
        <authorList>
            <person name="Pinhassi J."/>
            <person name="Pedros-Alio C."/>
            <person name="Ferriera S."/>
            <person name="Johnson J."/>
            <person name="Kravitz S."/>
            <person name="Halpern A."/>
            <person name="Remington K."/>
            <person name="Beeson K."/>
            <person name="Tran B."/>
            <person name="Rogers Y.-H."/>
            <person name="Friedman R."/>
            <person name="Venter J.C."/>
        </authorList>
    </citation>
    <scope>NUCLEOTIDE SEQUENCE [LARGE SCALE GENOMIC DNA]</scope>
    <source>
        <strain evidence="3 4">MED297</strain>
    </source>
</reference>
<gene>
    <name evidence="3" type="ORF">MED297_17403</name>
</gene>
<evidence type="ECO:0000313" key="3">
    <source>
        <dbReference type="EMBL" id="EAR09141.1"/>
    </source>
</evidence>
<feature type="domain" description="YcxB-like C-terminal" evidence="2">
    <location>
        <begin position="96"/>
        <end position="156"/>
    </location>
</feature>
<comment type="caution">
    <text evidence="3">The sequence shown here is derived from an EMBL/GenBank/DDBJ whole genome shotgun (WGS) entry which is preliminary data.</text>
</comment>
<dbReference type="Pfam" id="PF14317">
    <property type="entry name" value="YcxB"/>
    <property type="match status" value="1"/>
</dbReference>
<keyword evidence="4" id="KW-1185">Reference proteome</keyword>
<dbReference type="AlphaFoldDB" id="A4BFP6"/>
<dbReference type="RefSeq" id="WP_008043877.1">
    <property type="nucleotide sequence ID" value="NZ_CH724150.1"/>
</dbReference>
<evidence type="ECO:0000313" key="4">
    <source>
        <dbReference type="Proteomes" id="UP000005953"/>
    </source>
</evidence>
<dbReference type="HOGENOM" id="CLU_1538820_0_0_6"/>
<keyword evidence="1" id="KW-0812">Transmembrane</keyword>
<dbReference type="OrthoDB" id="6900247at2"/>
<keyword evidence="1" id="KW-0472">Membrane</keyword>
<sequence>MKSKEVTITKFDLISMQILLMFRATYNRRLLVVLFISSLIGGYKGLISLGVVYWVILAFVISTLGLICLTLVGSIVQALTATPGKGVIGNTKFTVSDKSFIEDTEGTATESSWKAIKNIYPSKNYTFVEVSGYRIHIIPKREFSSDLEFQDFSTLIQRFWNEAQQLSVANQNRV</sequence>
<name>A4BFP6_9GAMM</name>